<dbReference type="GO" id="GO:0070402">
    <property type="term" value="F:NADPH binding"/>
    <property type="evidence" value="ECO:0007669"/>
    <property type="project" value="TreeGrafter"/>
</dbReference>
<evidence type="ECO:0000313" key="2">
    <source>
        <dbReference type="Proteomes" id="UP000000343"/>
    </source>
</evidence>
<dbReference type="STRING" id="1198114.AciX9_2847"/>
<dbReference type="eggNOG" id="COG1351">
    <property type="taxonomic scope" value="Bacteria"/>
</dbReference>
<dbReference type="OrthoDB" id="9780625at2"/>
<dbReference type="GO" id="GO:0050797">
    <property type="term" value="F:thymidylate synthase (FAD) activity"/>
    <property type="evidence" value="ECO:0007669"/>
    <property type="project" value="InterPro"/>
</dbReference>
<dbReference type="InterPro" id="IPR036098">
    <property type="entry name" value="Thymidylate_synthase_ThyX_sf"/>
</dbReference>
<dbReference type="PANTHER" id="PTHR34934">
    <property type="entry name" value="FLAVIN-DEPENDENT THYMIDYLATE SYNTHASE"/>
    <property type="match status" value="1"/>
</dbReference>
<dbReference type="CDD" id="cd20175">
    <property type="entry name" value="ThyX"/>
    <property type="match status" value="1"/>
</dbReference>
<dbReference type="EMBL" id="CP002480">
    <property type="protein sequence ID" value="ADW69870.1"/>
    <property type="molecule type" value="Genomic_DNA"/>
</dbReference>
<sequence>MSATKNETDVYAIHGADPEVLAYAMAKYSRSGLTMKESLAEISAQRAEQFLNTFYFQYGHRSIADLAHIPMAIERLSLLAAIALVDEQRWDGQERSTRYQDFRKSGWYTPAVGDQTASYTAAIEALFGAYERIGAGMLEALQGAIARPAEMKEEAYVRTLKARAFDVARYLLPLATNTSLGQIVNARTLETQVSRLLTSEFGEIRGLGERLRAAASEAAWNPNEGAREVKVAPTLVKYAVPNAYQAETAGLLRAAVAELMGGAAIAKAPVVDLVEEGKSLEVELATSLLYPHCHYSYRQVRDRVAGLSGSGVMEVIEMGTRLRGRHDELLRAYSSGGGLRFDILMDVGGFRDMHRHRRCVQLLQGFTDVHGYEDPGCPGQPTLEEAGLAGVYKGAMDAAFGAYEDLKVSGCEEAGESAQYLLPLGTRCRAMFKMDFAEALYISELRSGVAGHFSYRRVAWEMYLAVKKAHPGLAGLFRIEDVWEPVDLLRR</sequence>
<dbReference type="Gene3D" id="3.30.1360.170">
    <property type="match status" value="2"/>
</dbReference>
<dbReference type="PANTHER" id="PTHR34934:SF1">
    <property type="entry name" value="FLAVIN-DEPENDENT THYMIDYLATE SYNTHASE"/>
    <property type="match status" value="1"/>
</dbReference>
<evidence type="ECO:0008006" key="3">
    <source>
        <dbReference type="Google" id="ProtNLM"/>
    </source>
</evidence>
<keyword evidence="2" id="KW-1185">Reference proteome</keyword>
<organism evidence="2">
    <name type="scientific">Granulicella tundricola (strain ATCC BAA-1859 / DSM 23138 / MP5ACTX9)</name>
    <dbReference type="NCBI Taxonomy" id="1198114"/>
    <lineage>
        <taxon>Bacteria</taxon>
        <taxon>Pseudomonadati</taxon>
        <taxon>Acidobacteriota</taxon>
        <taxon>Terriglobia</taxon>
        <taxon>Terriglobales</taxon>
        <taxon>Acidobacteriaceae</taxon>
        <taxon>Granulicella</taxon>
    </lineage>
</organism>
<dbReference type="PROSITE" id="PS51331">
    <property type="entry name" value="THYX"/>
    <property type="match status" value="2"/>
</dbReference>
<accession>E8WYG4</accession>
<dbReference type="PaxDb" id="1198114-AciX9_2847"/>
<dbReference type="HOGENOM" id="CLU_024745_0_0_0"/>
<dbReference type="GO" id="GO:0050660">
    <property type="term" value="F:flavin adenine dinucleotide binding"/>
    <property type="evidence" value="ECO:0007669"/>
    <property type="project" value="InterPro"/>
</dbReference>
<gene>
    <name evidence="1" type="ordered locus">AciX9_2847</name>
</gene>
<dbReference type="AlphaFoldDB" id="E8WYG4"/>
<dbReference type="KEGG" id="acm:AciX9_2847"/>
<evidence type="ECO:0000313" key="1">
    <source>
        <dbReference type="EMBL" id="ADW69870.1"/>
    </source>
</evidence>
<name>E8WYG4_GRATM</name>
<dbReference type="Proteomes" id="UP000000343">
    <property type="component" value="Chromosome"/>
</dbReference>
<dbReference type="RefSeq" id="WP_013581185.1">
    <property type="nucleotide sequence ID" value="NC_015064.1"/>
</dbReference>
<dbReference type="SUPFAM" id="SSF69796">
    <property type="entry name" value="Thymidylate synthase-complementing protein Thy1"/>
    <property type="match status" value="2"/>
</dbReference>
<proteinExistence type="predicted"/>
<reference evidence="2" key="1">
    <citation type="submission" date="2011-01" db="EMBL/GenBank/DDBJ databases">
        <title>Complete sequence of chromosome of Acidobacterium sp. MP5ACTX9.</title>
        <authorList>
            <consortium name="US DOE Joint Genome Institute"/>
            <person name="Lucas S."/>
            <person name="Copeland A."/>
            <person name="Lapidus A."/>
            <person name="Cheng J.-F."/>
            <person name="Goodwin L."/>
            <person name="Pitluck S."/>
            <person name="Teshima H."/>
            <person name="Detter J.C."/>
            <person name="Han C."/>
            <person name="Tapia R."/>
            <person name="Land M."/>
            <person name="Hauser L."/>
            <person name="Kyrpides N."/>
            <person name="Ivanova N."/>
            <person name="Ovchinnikova G."/>
            <person name="Pagani I."/>
            <person name="Rawat S.R."/>
            <person name="Mannisto M."/>
            <person name="Haggblom M.M."/>
            <person name="Woyke T."/>
        </authorList>
    </citation>
    <scope>NUCLEOTIDE SEQUENCE [LARGE SCALE GENOMIC DNA]</scope>
    <source>
        <strain evidence="2">MP5ACTX9</strain>
    </source>
</reference>
<dbReference type="GO" id="GO:0004799">
    <property type="term" value="F:thymidylate synthase activity"/>
    <property type="evidence" value="ECO:0007669"/>
    <property type="project" value="TreeGrafter"/>
</dbReference>
<protein>
    <recommendedName>
        <fullName evidence="3">Thymidylate synthase complementing protein ThyX</fullName>
    </recommendedName>
</protein>
<dbReference type="Pfam" id="PF02511">
    <property type="entry name" value="Thy1"/>
    <property type="match status" value="2"/>
</dbReference>
<dbReference type="GO" id="GO:0006231">
    <property type="term" value="P:dTMP biosynthetic process"/>
    <property type="evidence" value="ECO:0007669"/>
    <property type="project" value="InterPro"/>
</dbReference>
<dbReference type="InterPro" id="IPR003669">
    <property type="entry name" value="Thymidylate_synthase_ThyX"/>
</dbReference>